<proteinExistence type="predicted"/>
<keyword evidence="1" id="KW-0812">Transmembrane</keyword>
<dbReference type="Proteomes" id="UP001589838">
    <property type="component" value="Unassembled WGS sequence"/>
</dbReference>
<comment type="caution">
    <text evidence="2">The sequence shown here is derived from an EMBL/GenBank/DDBJ whole genome shotgun (WGS) entry which is preliminary data.</text>
</comment>
<feature type="transmembrane region" description="Helical" evidence="1">
    <location>
        <begin position="36"/>
        <end position="54"/>
    </location>
</feature>
<accession>A0ABV6KAZ8</accession>
<gene>
    <name evidence="2" type="ORF">ACFFHM_08110</name>
</gene>
<evidence type="ECO:0000256" key="1">
    <source>
        <dbReference type="SAM" id="Phobius"/>
    </source>
</evidence>
<evidence type="ECO:0000313" key="3">
    <source>
        <dbReference type="Proteomes" id="UP001589838"/>
    </source>
</evidence>
<sequence>MTRTQYHPMIRLLGVICYVTAVLYLVELFFPSETLIFIYSITAMLLLTSTLFFLSMINRIIVFALLLAGTICLITTDSGLYIAILGFGENINLLSFTSVA</sequence>
<dbReference type="EMBL" id="JBHLUX010000021">
    <property type="protein sequence ID" value="MFC0470484.1"/>
    <property type="molecule type" value="Genomic_DNA"/>
</dbReference>
<keyword evidence="1" id="KW-0472">Membrane</keyword>
<dbReference type="RefSeq" id="WP_390183813.1">
    <property type="nucleotide sequence ID" value="NZ_JBHLUX010000021.1"/>
</dbReference>
<reference evidence="2 3" key="1">
    <citation type="submission" date="2024-09" db="EMBL/GenBank/DDBJ databases">
        <authorList>
            <person name="Sun Q."/>
            <person name="Mori K."/>
        </authorList>
    </citation>
    <scope>NUCLEOTIDE SEQUENCE [LARGE SCALE GENOMIC DNA]</scope>
    <source>
        <strain evidence="2 3">NCAIM B.02610</strain>
    </source>
</reference>
<keyword evidence="3" id="KW-1185">Reference proteome</keyword>
<evidence type="ECO:0000313" key="2">
    <source>
        <dbReference type="EMBL" id="MFC0470484.1"/>
    </source>
</evidence>
<name>A0ABV6KAZ8_9BACI</name>
<feature type="transmembrane region" description="Helical" evidence="1">
    <location>
        <begin position="61"/>
        <end position="84"/>
    </location>
</feature>
<organism evidence="2 3">
    <name type="scientific">Halalkalibacter kiskunsagensis</name>
    <dbReference type="NCBI Taxonomy" id="1548599"/>
    <lineage>
        <taxon>Bacteria</taxon>
        <taxon>Bacillati</taxon>
        <taxon>Bacillota</taxon>
        <taxon>Bacilli</taxon>
        <taxon>Bacillales</taxon>
        <taxon>Bacillaceae</taxon>
        <taxon>Halalkalibacter</taxon>
    </lineage>
</organism>
<keyword evidence="1" id="KW-1133">Transmembrane helix</keyword>
<protein>
    <submittedName>
        <fullName evidence="2">Uncharacterized protein</fullName>
    </submittedName>
</protein>
<feature type="transmembrane region" description="Helical" evidence="1">
    <location>
        <begin position="12"/>
        <end position="30"/>
    </location>
</feature>